<keyword evidence="10" id="KW-1185">Reference proteome</keyword>
<feature type="compositionally biased region" description="Polar residues" evidence="8">
    <location>
        <begin position="181"/>
        <end position="191"/>
    </location>
</feature>
<comment type="function">
    <text evidence="7">Functions as a peptidoglycan terminase that cleaves nascent peptidoglycan strands endolytically to terminate their elongation.</text>
</comment>
<dbReference type="GO" id="GO:0008932">
    <property type="term" value="F:lytic endotransglycosylase activity"/>
    <property type="evidence" value="ECO:0007669"/>
    <property type="project" value="UniProtKB-UniRule"/>
</dbReference>
<comment type="subcellular location">
    <subcellularLocation>
        <location evidence="7">Cell membrane</location>
        <topology evidence="7">Single-pass membrane protein</topology>
    </subcellularLocation>
</comment>
<evidence type="ECO:0000256" key="8">
    <source>
        <dbReference type="SAM" id="MobiDB-lite"/>
    </source>
</evidence>
<dbReference type="NCBIfam" id="TIGR00247">
    <property type="entry name" value="endolytic transglycosylase MltG"/>
    <property type="match status" value="1"/>
</dbReference>
<evidence type="ECO:0000256" key="6">
    <source>
        <dbReference type="ARBA" id="ARBA00023316"/>
    </source>
</evidence>
<feature type="site" description="Important for catalytic activity" evidence="7">
    <location>
        <position position="507"/>
    </location>
</feature>
<protein>
    <recommendedName>
        <fullName evidence="7">Endolytic murein transglycosylase</fullName>
        <ecNumber evidence="7">4.2.2.29</ecNumber>
    </recommendedName>
    <alternativeName>
        <fullName evidence="7">Peptidoglycan lytic transglycosylase</fullName>
    </alternativeName>
    <alternativeName>
        <fullName evidence="7">Peptidoglycan polymerization terminase</fullName>
    </alternativeName>
</protein>
<keyword evidence="2 7" id="KW-0812">Transmembrane</keyword>
<sequence length="635" mass="69035">MTEYGRGSGSQPWNPGDPQHGDPGYEGRQHPPQQQPYPGQQQYPDQRFPEQQQYGWEQPAQGGGGHYGDPHSPSGQQYGQPGQSGGGYYGSGGGYPGQDGQSYDTGQHPHVQQQAYDTGQHPQPGGQQAYDTGQHPQQSYDTGQHPHPAYDTGQHPQQAYDTGQHPQQSYDTGQHPHPSYDTGQHPQQAYDTGQHPRPGEGRVPQQATAKEPHEEWLEESSGGHSLLSKSAAAPAPRSSPAIDLLPGGVTDEDDETDAAEEPRRGRRGGGSGGKGKKQPKRRSGTACLVVAVVLVGAVGGLGYLGYDYWETNYGPAPDYEGEGTGSVQVEIPKGAGLTQMGDLLQKNGVVKSARAFTEAAGTKLIQPGTYTLHKEMSAESAVTMMTDTKNLLTIREGIRAAEVYSSIDKKLELKPGTTKDVAKAQAKNLGLPDWATADPDVKDPLEGFLFPSQYNAGKGTKPEEILRQMVKRAKANYEQQDLEGKAKELGLKSPLQVITVASLVQVEGKYKHDFDKIARVVYNRLKPDNKETYGLLDFDSTVNYAKSQSTLDTGSVNDLRKFKDPYNTYSIKGLPPGPISNPGMDALKSALEPASGPWYYFVSINENETLFAVTNAEHNKNRQRYEQEHRKAAGQ</sequence>
<dbReference type="OrthoDB" id="9814591at2"/>
<dbReference type="CDD" id="cd08010">
    <property type="entry name" value="MltG_like"/>
    <property type="match status" value="1"/>
</dbReference>
<dbReference type="Proteomes" id="UP000327000">
    <property type="component" value="Unassembled WGS sequence"/>
</dbReference>
<comment type="similarity">
    <text evidence="7">Belongs to the transglycosylase MltG family.</text>
</comment>
<dbReference type="Pfam" id="PF02618">
    <property type="entry name" value="YceG"/>
    <property type="match status" value="1"/>
</dbReference>
<gene>
    <name evidence="7 9" type="primary">mltG</name>
    <name evidence="9" type="ORF">FRZ00_28910</name>
</gene>
<feature type="transmembrane region" description="Helical" evidence="7">
    <location>
        <begin position="286"/>
        <end position="306"/>
    </location>
</feature>
<dbReference type="Gene3D" id="3.30.160.60">
    <property type="entry name" value="Classic Zinc Finger"/>
    <property type="match status" value="1"/>
</dbReference>
<feature type="compositionally biased region" description="Basic and acidic residues" evidence="8">
    <location>
        <begin position="19"/>
        <end position="29"/>
    </location>
</feature>
<dbReference type="HAMAP" id="MF_02065">
    <property type="entry name" value="MltG"/>
    <property type="match status" value="1"/>
</dbReference>
<feature type="region of interest" description="Disordered" evidence="8">
    <location>
        <begin position="1"/>
        <end position="282"/>
    </location>
</feature>
<evidence type="ECO:0000256" key="3">
    <source>
        <dbReference type="ARBA" id="ARBA00022989"/>
    </source>
</evidence>
<dbReference type="EC" id="4.2.2.29" evidence="7"/>
<dbReference type="Gene3D" id="3.30.1490.480">
    <property type="entry name" value="Endolytic murein transglycosylase"/>
    <property type="match status" value="1"/>
</dbReference>
<feature type="compositionally biased region" description="Low complexity" evidence="8">
    <location>
        <begin position="219"/>
        <end position="241"/>
    </location>
</feature>
<dbReference type="PANTHER" id="PTHR30518:SF2">
    <property type="entry name" value="ENDOLYTIC MUREIN TRANSGLYCOSYLASE"/>
    <property type="match status" value="1"/>
</dbReference>
<feature type="compositionally biased region" description="Polar residues" evidence="8">
    <location>
        <begin position="154"/>
        <end position="172"/>
    </location>
</feature>
<accession>A0A5N5W1Q3</accession>
<dbReference type="GO" id="GO:0005886">
    <property type="term" value="C:plasma membrane"/>
    <property type="evidence" value="ECO:0007669"/>
    <property type="project" value="UniProtKB-SubCell"/>
</dbReference>
<keyword evidence="4 7" id="KW-0472">Membrane</keyword>
<keyword evidence="6 7" id="KW-0961">Cell wall biogenesis/degradation</keyword>
<evidence type="ECO:0000256" key="5">
    <source>
        <dbReference type="ARBA" id="ARBA00023239"/>
    </source>
</evidence>
<feature type="compositionally biased region" description="Gly residues" evidence="8">
    <location>
        <begin position="82"/>
        <end position="97"/>
    </location>
</feature>
<dbReference type="GO" id="GO:0009252">
    <property type="term" value="P:peptidoglycan biosynthetic process"/>
    <property type="evidence" value="ECO:0007669"/>
    <property type="project" value="UniProtKB-UniRule"/>
</dbReference>
<organism evidence="9 10">
    <name type="scientific">Streptomyces mobaraensis</name>
    <name type="common">Streptoverticillium mobaraense</name>
    <dbReference type="NCBI Taxonomy" id="35621"/>
    <lineage>
        <taxon>Bacteria</taxon>
        <taxon>Bacillati</taxon>
        <taxon>Actinomycetota</taxon>
        <taxon>Actinomycetes</taxon>
        <taxon>Kitasatosporales</taxon>
        <taxon>Streptomycetaceae</taxon>
        <taxon>Streptomyces</taxon>
    </lineage>
</organism>
<evidence type="ECO:0000256" key="1">
    <source>
        <dbReference type="ARBA" id="ARBA00022475"/>
    </source>
</evidence>
<evidence type="ECO:0000256" key="4">
    <source>
        <dbReference type="ARBA" id="ARBA00023136"/>
    </source>
</evidence>
<feature type="compositionally biased region" description="Acidic residues" evidence="8">
    <location>
        <begin position="250"/>
        <end position="259"/>
    </location>
</feature>
<reference evidence="9 10" key="1">
    <citation type="journal article" date="2019" name="Microb. Cell Fact.">
        <title>Exploring novel herbicidin analogues by transcriptional regulator overexpression and MS/MS molecular networking.</title>
        <authorList>
            <person name="Shi Y."/>
            <person name="Gu R."/>
            <person name="Li Y."/>
            <person name="Wang X."/>
            <person name="Ren W."/>
            <person name="Li X."/>
            <person name="Wang L."/>
            <person name="Xie Y."/>
            <person name="Hong B."/>
        </authorList>
    </citation>
    <scope>NUCLEOTIDE SEQUENCE [LARGE SCALE GENOMIC DNA]</scope>
    <source>
        <strain evidence="9 10">US-43</strain>
    </source>
</reference>
<dbReference type="PANTHER" id="PTHR30518">
    <property type="entry name" value="ENDOLYTIC MUREIN TRANSGLYCOSYLASE"/>
    <property type="match status" value="1"/>
</dbReference>
<feature type="compositionally biased region" description="Polar residues" evidence="8">
    <location>
        <begin position="110"/>
        <end position="142"/>
    </location>
</feature>
<feature type="compositionally biased region" description="Low complexity" evidence="8">
    <location>
        <begin position="72"/>
        <end position="81"/>
    </location>
</feature>
<evidence type="ECO:0000313" key="9">
    <source>
        <dbReference type="EMBL" id="KAB7834849.1"/>
    </source>
</evidence>
<proteinExistence type="inferred from homology"/>
<evidence type="ECO:0000313" key="10">
    <source>
        <dbReference type="Proteomes" id="UP000327000"/>
    </source>
</evidence>
<name>A0A5N5W1Q3_STRMB</name>
<dbReference type="RefSeq" id="WP_152265538.1">
    <property type="nucleotide sequence ID" value="NZ_VOKX01000112.1"/>
</dbReference>
<evidence type="ECO:0000256" key="7">
    <source>
        <dbReference type="HAMAP-Rule" id="MF_02065"/>
    </source>
</evidence>
<dbReference type="InterPro" id="IPR003770">
    <property type="entry name" value="MLTG-like"/>
</dbReference>
<evidence type="ECO:0000256" key="2">
    <source>
        <dbReference type="ARBA" id="ARBA00022692"/>
    </source>
</evidence>
<keyword evidence="1 7" id="KW-1003">Cell membrane</keyword>
<feature type="compositionally biased region" description="Low complexity" evidence="8">
    <location>
        <begin position="30"/>
        <end position="46"/>
    </location>
</feature>
<keyword evidence="3 7" id="KW-1133">Transmembrane helix</keyword>
<dbReference type="EMBL" id="VOKX01000112">
    <property type="protein sequence ID" value="KAB7834849.1"/>
    <property type="molecule type" value="Genomic_DNA"/>
</dbReference>
<dbReference type="AlphaFoldDB" id="A0A5N5W1Q3"/>
<dbReference type="GO" id="GO:0071555">
    <property type="term" value="P:cell wall organization"/>
    <property type="evidence" value="ECO:0007669"/>
    <property type="project" value="UniProtKB-KW"/>
</dbReference>
<comment type="caution">
    <text evidence="9">The sequence shown here is derived from an EMBL/GenBank/DDBJ whole genome shotgun (WGS) entry which is preliminary data.</text>
</comment>
<keyword evidence="5 7" id="KW-0456">Lyase</keyword>
<comment type="catalytic activity">
    <reaction evidence="7">
        <text>a peptidoglycan chain = a peptidoglycan chain with N-acetyl-1,6-anhydromuramyl-[peptide] at the reducing end + a peptidoglycan chain with N-acetylglucosamine at the non-reducing end.</text>
        <dbReference type="EC" id="4.2.2.29"/>
    </reaction>
</comment>